<sequence>MSVMRGASLRTLPLELGMRAATAIGEKYITTVAAPVVGVVQTGVKRVEPMVMSQNPRAMAAIRAGASEGLVMAEDRYAPIRHATWDSLYETSITDSPPEMVGSDDGPEHPFPIHMHGKVAKGTGRSRADTGFPTANLVGVPGNLLLRLGGVYVGWAAVSDQGRSYSERRDLHKAIVVVGPPMYGPVQVAAKNTAVAHLIQESGDPMPDMLDARIDIIIMAHLRPLLPRDPPPPPTRITAVMRENISVAIASLSRDTWHHRHQKHLLEAASVRNPLVKALKTHKSLGDFAAHASAGLQRRVDSVPLHWAGIRTEGSELKDHTYGTGGFYIKR</sequence>
<evidence type="ECO:0000256" key="5">
    <source>
        <dbReference type="ARBA" id="ARBA00017394"/>
    </source>
</evidence>
<keyword evidence="6" id="KW-0285">Flavoprotein</keyword>
<dbReference type="Gene3D" id="2.40.30.30">
    <property type="entry name" value="Riboflavin kinase-like"/>
    <property type="match status" value="1"/>
</dbReference>
<keyword evidence="9" id="KW-0547">Nucleotide-binding</keyword>
<keyword evidence="11" id="KW-0067">ATP-binding</keyword>
<dbReference type="EMBL" id="JAGTJQ010000001">
    <property type="protein sequence ID" value="KAH7041219.1"/>
    <property type="molecule type" value="Genomic_DNA"/>
</dbReference>
<dbReference type="InterPro" id="IPR015865">
    <property type="entry name" value="Riboflavin_kinase_bac/euk"/>
</dbReference>
<dbReference type="GO" id="GO:0005524">
    <property type="term" value="F:ATP binding"/>
    <property type="evidence" value="ECO:0007669"/>
    <property type="project" value="UniProtKB-KW"/>
</dbReference>
<evidence type="ECO:0000256" key="11">
    <source>
        <dbReference type="ARBA" id="ARBA00022840"/>
    </source>
</evidence>
<gene>
    <name evidence="15" type="ORF">B0I36DRAFT_312390</name>
</gene>
<evidence type="ECO:0000313" key="16">
    <source>
        <dbReference type="Proteomes" id="UP000756346"/>
    </source>
</evidence>
<dbReference type="Proteomes" id="UP000756346">
    <property type="component" value="Unassembled WGS sequence"/>
</dbReference>
<evidence type="ECO:0000259" key="14">
    <source>
        <dbReference type="SMART" id="SM00904"/>
    </source>
</evidence>
<dbReference type="SUPFAM" id="SSF82114">
    <property type="entry name" value="Riboflavin kinase-like"/>
    <property type="match status" value="1"/>
</dbReference>
<evidence type="ECO:0000256" key="8">
    <source>
        <dbReference type="ARBA" id="ARBA00022679"/>
    </source>
</evidence>
<feature type="domain" description="Riboflavin kinase" evidence="14">
    <location>
        <begin position="108"/>
        <end position="253"/>
    </location>
</feature>
<evidence type="ECO:0000256" key="4">
    <source>
        <dbReference type="ARBA" id="ARBA00012105"/>
    </source>
</evidence>
<evidence type="ECO:0000256" key="7">
    <source>
        <dbReference type="ARBA" id="ARBA00022643"/>
    </source>
</evidence>
<dbReference type="GO" id="GO:0009231">
    <property type="term" value="P:riboflavin biosynthetic process"/>
    <property type="evidence" value="ECO:0007669"/>
    <property type="project" value="InterPro"/>
</dbReference>
<accession>A0A9P9C0L3</accession>
<proteinExistence type="inferred from homology"/>
<dbReference type="GO" id="GO:0008531">
    <property type="term" value="F:riboflavin kinase activity"/>
    <property type="evidence" value="ECO:0007669"/>
    <property type="project" value="UniProtKB-EC"/>
</dbReference>
<reference evidence="15" key="1">
    <citation type="journal article" date="2021" name="Nat. Commun.">
        <title>Genetic determinants of endophytism in the Arabidopsis root mycobiome.</title>
        <authorList>
            <person name="Mesny F."/>
            <person name="Miyauchi S."/>
            <person name="Thiergart T."/>
            <person name="Pickel B."/>
            <person name="Atanasova L."/>
            <person name="Karlsson M."/>
            <person name="Huettel B."/>
            <person name="Barry K.W."/>
            <person name="Haridas S."/>
            <person name="Chen C."/>
            <person name="Bauer D."/>
            <person name="Andreopoulos W."/>
            <person name="Pangilinan J."/>
            <person name="LaButti K."/>
            <person name="Riley R."/>
            <person name="Lipzen A."/>
            <person name="Clum A."/>
            <person name="Drula E."/>
            <person name="Henrissat B."/>
            <person name="Kohler A."/>
            <person name="Grigoriev I.V."/>
            <person name="Martin F.M."/>
            <person name="Hacquard S."/>
        </authorList>
    </citation>
    <scope>NUCLEOTIDE SEQUENCE</scope>
    <source>
        <strain evidence="15">MPI-CAGE-CH-0230</strain>
    </source>
</reference>
<dbReference type="InterPro" id="IPR023465">
    <property type="entry name" value="Riboflavin_kinase_dom_sf"/>
</dbReference>
<dbReference type="EC" id="2.7.1.26" evidence="4"/>
<evidence type="ECO:0000256" key="13">
    <source>
        <dbReference type="ARBA" id="ARBA00047880"/>
    </source>
</evidence>
<evidence type="ECO:0000256" key="12">
    <source>
        <dbReference type="ARBA" id="ARBA00029960"/>
    </source>
</evidence>
<dbReference type="RefSeq" id="XP_046019274.1">
    <property type="nucleotide sequence ID" value="XM_046152500.1"/>
</dbReference>
<dbReference type="PANTHER" id="PTHR22749:SF6">
    <property type="entry name" value="RIBOFLAVIN KINASE"/>
    <property type="match status" value="1"/>
</dbReference>
<evidence type="ECO:0000256" key="2">
    <source>
        <dbReference type="ARBA" id="ARBA00005201"/>
    </source>
</evidence>
<evidence type="ECO:0000256" key="1">
    <source>
        <dbReference type="ARBA" id="ARBA00003572"/>
    </source>
</evidence>
<dbReference type="InterPro" id="IPR023468">
    <property type="entry name" value="Riboflavin_kinase"/>
</dbReference>
<name>A0A9P9C0L3_9PEZI</name>
<dbReference type="GeneID" id="70182046"/>
<organism evidence="15 16">
    <name type="scientific">Microdochium trichocladiopsis</name>
    <dbReference type="NCBI Taxonomy" id="1682393"/>
    <lineage>
        <taxon>Eukaryota</taxon>
        <taxon>Fungi</taxon>
        <taxon>Dikarya</taxon>
        <taxon>Ascomycota</taxon>
        <taxon>Pezizomycotina</taxon>
        <taxon>Sordariomycetes</taxon>
        <taxon>Xylariomycetidae</taxon>
        <taxon>Xylariales</taxon>
        <taxon>Microdochiaceae</taxon>
        <taxon>Microdochium</taxon>
    </lineage>
</organism>
<dbReference type="AlphaFoldDB" id="A0A9P9C0L3"/>
<evidence type="ECO:0000256" key="9">
    <source>
        <dbReference type="ARBA" id="ARBA00022741"/>
    </source>
</evidence>
<comment type="similarity">
    <text evidence="3">Belongs to the flavokinase family.</text>
</comment>
<keyword evidence="10" id="KW-0418">Kinase</keyword>
<dbReference type="Pfam" id="PF01687">
    <property type="entry name" value="Flavokinase"/>
    <property type="match status" value="1"/>
</dbReference>
<comment type="pathway">
    <text evidence="2">Cofactor biosynthesis; FMN biosynthesis; FMN from riboflavin (ATP route): step 1/1.</text>
</comment>
<dbReference type="GO" id="GO:0005739">
    <property type="term" value="C:mitochondrion"/>
    <property type="evidence" value="ECO:0007669"/>
    <property type="project" value="TreeGrafter"/>
</dbReference>
<dbReference type="SMART" id="SM00904">
    <property type="entry name" value="Flavokinase"/>
    <property type="match status" value="1"/>
</dbReference>
<evidence type="ECO:0000256" key="6">
    <source>
        <dbReference type="ARBA" id="ARBA00022630"/>
    </source>
</evidence>
<protein>
    <recommendedName>
        <fullName evidence="5">Riboflavin kinase</fullName>
        <ecNumber evidence="4">2.7.1.26</ecNumber>
    </recommendedName>
    <alternativeName>
        <fullName evidence="12">Flavin mononucleotide kinase 1</fullName>
    </alternativeName>
</protein>
<keyword evidence="16" id="KW-1185">Reference proteome</keyword>
<dbReference type="GO" id="GO:0009398">
    <property type="term" value="P:FMN biosynthetic process"/>
    <property type="evidence" value="ECO:0007669"/>
    <property type="project" value="TreeGrafter"/>
</dbReference>
<dbReference type="PANTHER" id="PTHR22749">
    <property type="entry name" value="RIBOFLAVIN KINASE/FMN ADENYLYLTRANSFERASE"/>
    <property type="match status" value="1"/>
</dbReference>
<evidence type="ECO:0000256" key="3">
    <source>
        <dbReference type="ARBA" id="ARBA00010108"/>
    </source>
</evidence>
<evidence type="ECO:0000313" key="15">
    <source>
        <dbReference type="EMBL" id="KAH7041219.1"/>
    </source>
</evidence>
<evidence type="ECO:0000256" key="10">
    <source>
        <dbReference type="ARBA" id="ARBA00022777"/>
    </source>
</evidence>
<comment type="catalytic activity">
    <reaction evidence="13">
        <text>riboflavin + ATP = FMN + ADP + H(+)</text>
        <dbReference type="Rhea" id="RHEA:14357"/>
        <dbReference type="ChEBI" id="CHEBI:15378"/>
        <dbReference type="ChEBI" id="CHEBI:30616"/>
        <dbReference type="ChEBI" id="CHEBI:57986"/>
        <dbReference type="ChEBI" id="CHEBI:58210"/>
        <dbReference type="ChEBI" id="CHEBI:456216"/>
        <dbReference type="EC" id="2.7.1.26"/>
    </reaction>
</comment>
<comment type="caution">
    <text evidence="15">The sequence shown here is derived from an EMBL/GenBank/DDBJ whole genome shotgun (WGS) entry which is preliminary data.</text>
</comment>
<keyword evidence="8" id="KW-0808">Transferase</keyword>
<keyword evidence="7" id="KW-0288">FMN</keyword>
<comment type="function">
    <text evidence="1">Catalyzes the phosphorylation of riboflavin (vitamin B2) to form flavin mononucleotide (FMN) coenzyme.</text>
</comment>
<dbReference type="OrthoDB" id="276388at2759"/>